<dbReference type="GO" id="GO:0004852">
    <property type="term" value="F:uroporphyrinogen-III synthase activity"/>
    <property type="evidence" value="ECO:0007669"/>
    <property type="project" value="UniProtKB-UniRule"/>
</dbReference>
<dbReference type="GO" id="GO:0006782">
    <property type="term" value="P:protoporphyrinogen IX biosynthetic process"/>
    <property type="evidence" value="ECO:0007669"/>
    <property type="project" value="UniProtKB-UniRule"/>
</dbReference>
<reference evidence="12" key="1">
    <citation type="submission" date="2016-11" db="EMBL/GenBank/DDBJ databases">
        <authorList>
            <person name="Varghese N."/>
            <person name="Submissions S."/>
        </authorList>
    </citation>
    <scope>NUCLEOTIDE SEQUENCE [LARGE SCALE GENOMIC DNA]</scope>
    <source>
        <strain evidence="12">DSM 21264</strain>
    </source>
</reference>
<dbReference type="Pfam" id="PF02602">
    <property type="entry name" value="HEM4"/>
    <property type="match status" value="1"/>
</dbReference>
<dbReference type="InterPro" id="IPR039793">
    <property type="entry name" value="UROS/Hem4"/>
</dbReference>
<dbReference type="Gene3D" id="3.40.50.10090">
    <property type="match status" value="2"/>
</dbReference>
<evidence type="ECO:0000256" key="8">
    <source>
        <dbReference type="ARBA" id="ARBA00048617"/>
    </source>
</evidence>
<dbReference type="AlphaFoldDB" id="A0A1M5BSI4"/>
<protein>
    <recommendedName>
        <fullName evidence="7 9">Uroporphyrinogen-III synthase</fullName>
        <ecNumber evidence="3 9">4.2.1.75</ecNumber>
    </recommendedName>
</protein>
<keyword evidence="12" id="KW-1185">Reference proteome</keyword>
<proteinExistence type="inferred from homology"/>
<gene>
    <name evidence="11" type="ORF">SAMN02745781_02329</name>
</gene>
<dbReference type="PANTHER" id="PTHR38042">
    <property type="entry name" value="UROPORPHYRINOGEN-III SYNTHASE, CHLOROPLASTIC"/>
    <property type="match status" value="1"/>
</dbReference>
<evidence type="ECO:0000256" key="6">
    <source>
        <dbReference type="ARBA" id="ARBA00037589"/>
    </source>
</evidence>
<comment type="catalytic activity">
    <reaction evidence="8 9">
        <text>hydroxymethylbilane = uroporphyrinogen III + H2O</text>
        <dbReference type="Rhea" id="RHEA:18965"/>
        <dbReference type="ChEBI" id="CHEBI:15377"/>
        <dbReference type="ChEBI" id="CHEBI:57308"/>
        <dbReference type="ChEBI" id="CHEBI:57845"/>
        <dbReference type="EC" id="4.2.1.75"/>
    </reaction>
</comment>
<dbReference type="PANTHER" id="PTHR38042:SF1">
    <property type="entry name" value="UROPORPHYRINOGEN-III SYNTHASE, CHLOROPLASTIC"/>
    <property type="match status" value="1"/>
</dbReference>
<evidence type="ECO:0000256" key="2">
    <source>
        <dbReference type="ARBA" id="ARBA00008133"/>
    </source>
</evidence>
<comment type="similarity">
    <text evidence="2 9">Belongs to the uroporphyrinogen-III synthase family.</text>
</comment>
<keyword evidence="4 9" id="KW-0456">Lyase</keyword>
<dbReference type="InterPro" id="IPR003754">
    <property type="entry name" value="4pyrrol_synth_uPrphyn_synth"/>
</dbReference>
<dbReference type="RefSeq" id="WP_072959408.1">
    <property type="nucleotide sequence ID" value="NZ_FQUH01000010.1"/>
</dbReference>
<comment type="function">
    <text evidence="6 9">Catalyzes cyclization of the linear tetrapyrrole, hydroxymethylbilane, to the macrocyclic uroporphyrinogen III.</text>
</comment>
<evidence type="ECO:0000313" key="11">
    <source>
        <dbReference type="EMBL" id="SHF45478.1"/>
    </source>
</evidence>
<evidence type="ECO:0000256" key="5">
    <source>
        <dbReference type="ARBA" id="ARBA00023244"/>
    </source>
</evidence>
<accession>A0A1M5BSI4</accession>
<dbReference type="CDD" id="cd06578">
    <property type="entry name" value="HemD"/>
    <property type="match status" value="1"/>
</dbReference>
<dbReference type="EC" id="4.2.1.75" evidence="3 9"/>
<dbReference type="NCBIfam" id="NF004585">
    <property type="entry name" value="PRK05928.2-2"/>
    <property type="match status" value="1"/>
</dbReference>
<evidence type="ECO:0000256" key="3">
    <source>
        <dbReference type="ARBA" id="ARBA00013109"/>
    </source>
</evidence>
<name>A0A1M5BSI4_VIBGA</name>
<evidence type="ECO:0000256" key="7">
    <source>
        <dbReference type="ARBA" id="ARBA00040167"/>
    </source>
</evidence>
<keyword evidence="5 9" id="KW-0627">Porphyrin biosynthesis</keyword>
<comment type="pathway">
    <text evidence="1 9">Porphyrin-containing compound metabolism; protoporphyrin-IX biosynthesis; coproporphyrinogen-III from 5-aminolevulinate: step 3/4.</text>
</comment>
<organism evidence="11 12">
    <name type="scientific">Vibrio gazogenes DSM 21264 = NBRC 103151</name>
    <dbReference type="NCBI Taxonomy" id="1123492"/>
    <lineage>
        <taxon>Bacteria</taxon>
        <taxon>Pseudomonadati</taxon>
        <taxon>Pseudomonadota</taxon>
        <taxon>Gammaproteobacteria</taxon>
        <taxon>Vibrionales</taxon>
        <taxon>Vibrionaceae</taxon>
        <taxon>Vibrio</taxon>
    </lineage>
</organism>
<evidence type="ECO:0000313" key="12">
    <source>
        <dbReference type="Proteomes" id="UP000184159"/>
    </source>
</evidence>
<evidence type="ECO:0000256" key="4">
    <source>
        <dbReference type="ARBA" id="ARBA00023239"/>
    </source>
</evidence>
<evidence type="ECO:0000256" key="1">
    <source>
        <dbReference type="ARBA" id="ARBA00004772"/>
    </source>
</evidence>
<dbReference type="InterPro" id="IPR036108">
    <property type="entry name" value="4pyrrol_syn_uPrphyn_synt_sf"/>
</dbReference>
<dbReference type="GO" id="GO:0006780">
    <property type="term" value="P:uroporphyrinogen III biosynthetic process"/>
    <property type="evidence" value="ECO:0007669"/>
    <property type="project" value="UniProtKB-UniRule"/>
</dbReference>
<dbReference type="SUPFAM" id="SSF69618">
    <property type="entry name" value="HemD-like"/>
    <property type="match status" value="1"/>
</dbReference>
<dbReference type="EMBL" id="FQUH01000010">
    <property type="protein sequence ID" value="SHF45478.1"/>
    <property type="molecule type" value="Genomic_DNA"/>
</dbReference>
<dbReference type="UniPathway" id="UPA00251">
    <property type="reaction ID" value="UER00320"/>
</dbReference>
<feature type="domain" description="Tetrapyrrole biosynthesis uroporphyrinogen III synthase" evidence="10">
    <location>
        <begin position="15"/>
        <end position="227"/>
    </location>
</feature>
<dbReference type="Proteomes" id="UP000184159">
    <property type="component" value="Unassembled WGS sequence"/>
</dbReference>
<sequence>MSVLVTRPGQPGEALCRQLRAVGIQAVHHPLIGFHAGSELEQLPARLKQCDLVIAVSQQAVFYSQEYLNLHGFSWPSDIRYLAIGQKTAQLLSNFTQQTVNYPAISDSENFLSLPELSAPVGLRVEILRGNGGRDLIARQLTSQGAVVNYCEVYQREMLPFNTRVAVSEWQRAAIDCVIITSGQQLRFFVTQIAEHNMPWLLNQTFYVPSERIAHDAQSLGIKHTIAVGSASNSDLVAAILAEKNDRNHE</sequence>
<evidence type="ECO:0000259" key="10">
    <source>
        <dbReference type="Pfam" id="PF02602"/>
    </source>
</evidence>
<evidence type="ECO:0000256" key="9">
    <source>
        <dbReference type="RuleBase" id="RU366031"/>
    </source>
</evidence>